<evidence type="ECO:0000256" key="1">
    <source>
        <dbReference type="ARBA" id="ARBA00022578"/>
    </source>
</evidence>
<name>A0A8S3QRG4_MYTED</name>
<evidence type="ECO:0000313" key="4">
    <source>
        <dbReference type="EMBL" id="CAG2197500.1"/>
    </source>
</evidence>
<evidence type="ECO:0000313" key="5">
    <source>
        <dbReference type="Proteomes" id="UP000683360"/>
    </source>
</evidence>
<proteinExistence type="predicted"/>
<dbReference type="Pfam" id="PF00872">
    <property type="entry name" value="Transposase_mut"/>
    <property type="match status" value="1"/>
</dbReference>
<reference evidence="4" key="1">
    <citation type="submission" date="2021-03" db="EMBL/GenBank/DDBJ databases">
        <authorList>
            <person name="Bekaert M."/>
        </authorList>
    </citation>
    <scope>NUCLEOTIDE SEQUENCE</scope>
</reference>
<dbReference type="AlphaFoldDB" id="A0A8S3QRG4"/>
<protein>
    <recommendedName>
        <fullName evidence="6">MULE transposase domain-containing protein</fullName>
    </recommendedName>
</protein>
<keyword evidence="1" id="KW-0815">Transposition</keyword>
<evidence type="ECO:0000256" key="2">
    <source>
        <dbReference type="ARBA" id="ARBA00023125"/>
    </source>
</evidence>
<gene>
    <name evidence="4" type="ORF">MEDL_12332</name>
</gene>
<keyword evidence="5" id="KW-1185">Reference proteome</keyword>
<keyword evidence="3" id="KW-0233">DNA recombination</keyword>
<organism evidence="4 5">
    <name type="scientific">Mytilus edulis</name>
    <name type="common">Blue mussel</name>
    <dbReference type="NCBI Taxonomy" id="6550"/>
    <lineage>
        <taxon>Eukaryota</taxon>
        <taxon>Metazoa</taxon>
        <taxon>Spiralia</taxon>
        <taxon>Lophotrochozoa</taxon>
        <taxon>Mollusca</taxon>
        <taxon>Bivalvia</taxon>
        <taxon>Autobranchia</taxon>
        <taxon>Pteriomorphia</taxon>
        <taxon>Mytilida</taxon>
        <taxon>Mytiloidea</taxon>
        <taxon>Mytilidae</taxon>
        <taxon>Mytilinae</taxon>
        <taxon>Mytilus</taxon>
    </lineage>
</organism>
<sequence length="263" mass="30838">MLLHKDASYKTYRAFFSNISATLELPINDVELRLHENIEFGSDDEKAMTKAIENAFPTAKRRLCTKHLKDNVQHYLQDRVGVSTQERKTIINTIFGDQGIASADDTLQFARADSELKDLCANHPQFLKYYEQSFKPRVQEYVNAPNRRLGTKQMWTNNNAESMNRVMKVAVNWKPQHAPDLVDKLFDMVDFQFINLRSALHHSGDYMLVNSYKQYTIADAIWKTKSDEEKRKLFNSFLQDNKKKKTRKYHNFIRWTLLCCQQG</sequence>
<comment type="caution">
    <text evidence="4">The sequence shown here is derived from an EMBL/GenBank/DDBJ whole genome shotgun (WGS) entry which is preliminary data.</text>
</comment>
<dbReference type="GO" id="GO:0006313">
    <property type="term" value="P:DNA transposition"/>
    <property type="evidence" value="ECO:0007669"/>
    <property type="project" value="InterPro"/>
</dbReference>
<evidence type="ECO:0000256" key="3">
    <source>
        <dbReference type="ARBA" id="ARBA00023172"/>
    </source>
</evidence>
<dbReference type="InterPro" id="IPR001207">
    <property type="entry name" value="Transposase_mutator"/>
</dbReference>
<evidence type="ECO:0008006" key="6">
    <source>
        <dbReference type="Google" id="ProtNLM"/>
    </source>
</evidence>
<keyword evidence="2" id="KW-0238">DNA-binding</keyword>
<dbReference type="GO" id="GO:0003677">
    <property type="term" value="F:DNA binding"/>
    <property type="evidence" value="ECO:0007669"/>
    <property type="project" value="UniProtKB-KW"/>
</dbReference>
<dbReference type="Proteomes" id="UP000683360">
    <property type="component" value="Unassembled WGS sequence"/>
</dbReference>
<accession>A0A8S3QRG4</accession>
<dbReference type="GO" id="GO:0004803">
    <property type="term" value="F:transposase activity"/>
    <property type="evidence" value="ECO:0007669"/>
    <property type="project" value="InterPro"/>
</dbReference>
<dbReference type="EMBL" id="CAJPWZ010000649">
    <property type="protein sequence ID" value="CAG2197500.1"/>
    <property type="molecule type" value="Genomic_DNA"/>
</dbReference>
<dbReference type="OrthoDB" id="6121320at2759"/>